<dbReference type="GO" id="GO:0005886">
    <property type="term" value="C:plasma membrane"/>
    <property type="evidence" value="ECO:0007669"/>
    <property type="project" value="TreeGrafter"/>
</dbReference>
<dbReference type="GO" id="GO:0004714">
    <property type="term" value="F:transmembrane receptor protein tyrosine kinase activity"/>
    <property type="evidence" value="ECO:0007669"/>
    <property type="project" value="TreeGrafter"/>
</dbReference>
<keyword evidence="3" id="KW-1185">Reference proteome</keyword>
<dbReference type="PANTHER" id="PTHR24416:SF611">
    <property type="entry name" value="TYROSINE-PROTEIN KINASE TRANSMEMBRANE RECEPTOR ROR"/>
    <property type="match status" value="1"/>
</dbReference>
<feature type="domain" description="Serine-threonine/tyrosine-protein kinase catalytic" evidence="1">
    <location>
        <begin position="5"/>
        <end position="78"/>
    </location>
</feature>
<dbReference type="Gene3D" id="1.10.510.10">
    <property type="entry name" value="Transferase(Phosphotransferase) domain 1"/>
    <property type="match status" value="1"/>
</dbReference>
<name>A0A0L0FJV8_9EUKA</name>
<dbReference type="RefSeq" id="XP_014150942.1">
    <property type="nucleotide sequence ID" value="XM_014295467.1"/>
</dbReference>
<dbReference type="InterPro" id="IPR050122">
    <property type="entry name" value="RTK"/>
</dbReference>
<dbReference type="GeneID" id="25910995"/>
<sequence length="182" mass="20357">KEPDTTASDVYMLGILMWEVYTLGGPTLVQRLRFEKENAMYLERPMECMSGELYDIAVACWNPNADERPLLPALVTKLESIFDRHEEMPSGRNSILAVLLFTTLYKHTIRMNTSTQQALSWLYSTSFHYTVTPSMKTQGYYDVCGTKGASAPGSGCDMAQLVPKMSMPVDVQHGHPSYSGIS</sequence>
<gene>
    <name evidence="2" type="ORF">SARC_10491</name>
</gene>
<dbReference type="OrthoDB" id="3256376at2759"/>
<dbReference type="EMBL" id="KQ242863">
    <property type="protein sequence ID" value="KNC77040.1"/>
    <property type="molecule type" value="Genomic_DNA"/>
</dbReference>
<dbReference type="PANTHER" id="PTHR24416">
    <property type="entry name" value="TYROSINE-PROTEIN KINASE RECEPTOR"/>
    <property type="match status" value="1"/>
</dbReference>
<reference evidence="2 3" key="1">
    <citation type="submission" date="2011-02" db="EMBL/GenBank/DDBJ databases">
        <title>The Genome Sequence of Sphaeroforma arctica JP610.</title>
        <authorList>
            <consortium name="The Broad Institute Genome Sequencing Platform"/>
            <person name="Russ C."/>
            <person name="Cuomo C."/>
            <person name="Young S.K."/>
            <person name="Zeng Q."/>
            <person name="Gargeya S."/>
            <person name="Alvarado L."/>
            <person name="Berlin A."/>
            <person name="Chapman S.B."/>
            <person name="Chen Z."/>
            <person name="Freedman E."/>
            <person name="Gellesch M."/>
            <person name="Goldberg J."/>
            <person name="Griggs A."/>
            <person name="Gujja S."/>
            <person name="Heilman E."/>
            <person name="Heiman D."/>
            <person name="Howarth C."/>
            <person name="Mehta T."/>
            <person name="Neiman D."/>
            <person name="Pearson M."/>
            <person name="Roberts A."/>
            <person name="Saif S."/>
            <person name="Shea T."/>
            <person name="Shenoy N."/>
            <person name="Sisk P."/>
            <person name="Stolte C."/>
            <person name="Sykes S."/>
            <person name="White J."/>
            <person name="Yandava C."/>
            <person name="Burger G."/>
            <person name="Gray M.W."/>
            <person name="Holland P.W.H."/>
            <person name="King N."/>
            <person name="Lang F.B.F."/>
            <person name="Roger A.J."/>
            <person name="Ruiz-Trillo I."/>
            <person name="Haas B."/>
            <person name="Nusbaum C."/>
            <person name="Birren B."/>
        </authorList>
    </citation>
    <scope>NUCLEOTIDE SEQUENCE [LARGE SCALE GENOMIC DNA]</scope>
    <source>
        <strain evidence="2 3">JP610</strain>
    </source>
</reference>
<feature type="non-terminal residue" evidence="2">
    <location>
        <position position="1"/>
    </location>
</feature>
<dbReference type="InterPro" id="IPR001245">
    <property type="entry name" value="Ser-Thr/Tyr_kinase_cat_dom"/>
</dbReference>
<dbReference type="SUPFAM" id="SSF56112">
    <property type="entry name" value="Protein kinase-like (PK-like)"/>
    <property type="match status" value="1"/>
</dbReference>
<dbReference type="InterPro" id="IPR011009">
    <property type="entry name" value="Kinase-like_dom_sf"/>
</dbReference>
<evidence type="ECO:0000313" key="2">
    <source>
        <dbReference type="EMBL" id="KNC77040.1"/>
    </source>
</evidence>
<dbReference type="Proteomes" id="UP000054560">
    <property type="component" value="Unassembled WGS sequence"/>
</dbReference>
<evidence type="ECO:0000259" key="1">
    <source>
        <dbReference type="Pfam" id="PF07714"/>
    </source>
</evidence>
<protein>
    <recommendedName>
        <fullName evidence="1">Serine-threonine/tyrosine-protein kinase catalytic domain-containing protein</fullName>
    </recommendedName>
</protein>
<dbReference type="Pfam" id="PF07714">
    <property type="entry name" value="PK_Tyr_Ser-Thr"/>
    <property type="match status" value="1"/>
</dbReference>
<dbReference type="AlphaFoldDB" id="A0A0L0FJV8"/>
<dbReference type="GO" id="GO:0043235">
    <property type="term" value="C:receptor complex"/>
    <property type="evidence" value="ECO:0007669"/>
    <property type="project" value="TreeGrafter"/>
</dbReference>
<dbReference type="GO" id="GO:0007169">
    <property type="term" value="P:cell surface receptor protein tyrosine kinase signaling pathway"/>
    <property type="evidence" value="ECO:0007669"/>
    <property type="project" value="TreeGrafter"/>
</dbReference>
<organism evidence="2 3">
    <name type="scientific">Sphaeroforma arctica JP610</name>
    <dbReference type="NCBI Taxonomy" id="667725"/>
    <lineage>
        <taxon>Eukaryota</taxon>
        <taxon>Ichthyosporea</taxon>
        <taxon>Ichthyophonida</taxon>
        <taxon>Sphaeroforma</taxon>
    </lineage>
</organism>
<dbReference type="STRING" id="667725.A0A0L0FJV8"/>
<evidence type="ECO:0000313" key="3">
    <source>
        <dbReference type="Proteomes" id="UP000054560"/>
    </source>
</evidence>
<proteinExistence type="predicted"/>
<accession>A0A0L0FJV8</accession>